<organism evidence="5 6">
    <name type="scientific">Vicia faba</name>
    <name type="common">Broad bean</name>
    <name type="synonym">Faba vulgaris</name>
    <dbReference type="NCBI Taxonomy" id="3906"/>
    <lineage>
        <taxon>Eukaryota</taxon>
        <taxon>Viridiplantae</taxon>
        <taxon>Streptophyta</taxon>
        <taxon>Embryophyta</taxon>
        <taxon>Tracheophyta</taxon>
        <taxon>Spermatophyta</taxon>
        <taxon>Magnoliopsida</taxon>
        <taxon>eudicotyledons</taxon>
        <taxon>Gunneridae</taxon>
        <taxon>Pentapetalae</taxon>
        <taxon>rosids</taxon>
        <taxon>fabids</taxon>
        <taxon>Fabales</taxon>
        <taxon>Fabaceae</taxon>
        <taxon>Papilionoideae</taxon>
        <taxon>50 kb inversion clade</taxon>
        <taxon>NPAAA clade</taxon>
        <taxon>Hologalegina</taxon>
        <taxon>IRL clade</taxon>
        <taxon>Fabeae</taxon>
        <taxon>Vicia</taxon>
    </lineage>
</organism>
<accession>A0AAV1B4X0</accession>
<dbReference type="Pfam" id="PF07717">
    <property type="entry name" value="OB_NTP_bind"/>
    <property type="match status" value="1"/>
</dbReference>
<gene>
    <name evidence="5" type="ORF">VFH_VI030360</name>
</gene>
<proteinExistence type="predicted"/>
<protein>
    <submittedName>
        <fullName evidence="5">Uncharacterized protein</fullName>
    </submittedName>
</protein>
<dbReference type="InterPro" id="IPR059023">
    <property type="entry name" value="RNA_hel_CTD"/>
</dbReference>
<keyword evidence="2" id="KW-0547">Nucleotide-binding</keyword>
<evidence type="ECO:0000313" key="5">
    <source>
        <dbReference type="EMBL" id="CAI8616467.1"/>
    </source>
</evidence>
<evidence type="ECO:0000313" key="6">
    <source>
        <dbReference type="Proteomes" id="UP001157006"/>
    </source>
</evidence>
<dbReference type="EMBL" id="OX451741">
    <property type="protein sequence ID" value="CAI8616467.1"/>
    <property type="molecule type" value="Genomic_DNA"/>
</dbReference>
<dbReference type="Pfam" id="PF26026">
    <property type="entry name" value="RNA_hel_CTD"/>
    <property type="match status" value="1"/>
</dbReference>
<evidence type="ECO:0000259" key="3">
    <source>
        <dbReference type="Pfam" id="PF07717"/>
    </source>
</evidence>
<dbReference type="InterPro" id="IPR011709">
    <property type="entry name" value="DEAD-box_helicase_OB_fold"/>
</dbReference>
<reference evidence="5 6" key="1">
    <citation type="submission" date="2023-01" db="EMBL/GenBank/DDBJ databases">
        <authorList>
            <person name="Kreplak J."/>
        </authorList>
    </citation>
    <scope>NUCLEOTIDE SEQUENCE [LARGE SCALE GENOMIC DNA]</scope>
</reference>
<dbReference type="Proteomes" id="UP001157006">
    <property type="component" value="Chromosome 6"/>
</dbReference>
<dbReference type="GO" id="GO:0004386">
    <property type="term" value="F:helicase activity"/>
    <property type="evidence" value="ECO:0007669"/>
    <property type="project" value="UniProtKB-KW"/>
</dbReference>
<evidence type="ECO:0000259" key="4">
    <source>
        <dbReference type="Pfam" id="PF26026"/>
    </source>
</evidence>
<name>A0AAV1B4X0_VICFA</name>
<feature type="domain" description="RNA helicase C-terminal" evidence="4">
    <location>
        <begin position="111"/>
        <end position="168"/>
    </location>
</feature>
<dbReference type="AlphaFoldDB" id="A0AAV1B4X0"/>
<evidence type="ECO:0000256" key="1">
    <source>
        <dbReference type="ARBA" id="ARBA00022801"/>
    </source>
</evidence>
<sequence length="175" mass="19459">MFISETRAILCAGLYPNVAAGEQGIVATALSSLKRSPSSVNSSRTFWFDGRREVHLHPSSINSNTKVFKHPFLVFLEKVETNKIFLRDTSVISPYSILLFGGSINVQHQTGLVIIDGWLKLNAPAQIAVLFKELRLALHSILKELIRKPENVIVLNDEIIKSIINLLLEEGSVPK</sequence>
<feature type="domain" description="DEAD-box helicase OB fold" evidence="3">
    <location>
        <begin position="7"/>
        <end position="104"/>
    </location>
</feature>
<keyword evidence="1" id="KW-0378">Hydrolase</keyword>
<keyword evidence="2" id="KW-0067">ATP-binding</keyword>
<evidence type="ECO:0000256" key="2">
    <source>
        <dbReference type="ARBA" id="ARBA00022806"/>
    </source>
</evidence>
<keyword evidence="2" id="KW-0347">Helicase</keyword>
<keyword evidence="6" id="KW-1185">Reference proteome</keyword>